<feature type="region of interest" description="Disordered" evidence="1">
    <location>
        <begin position="139"/>
        <end position="171"/>
    </location>
</feature>
<dbReference type="GO" id="GO:0005759">
    <property type="term" value="C:mitochondrial matrix"/>
    <property type="evidence" value="ECO:0007669"/>
    <property type="project" value="InterPro"/>
</dbReference>
<accession>A0A9P4XYP7</accession>
<dbReference type="RefSeq" id="XP_040774738.1">
    <property type="nucleotide sequence ID" value="XM_040923616.1"/>
</dbReference>
<gene>
    <name evidence="2" type="ORF">M406DRAFT_357221</name>
</gene>
<dbReference type="PANTHER" id="PTHR10826">
    <property type="entry name" value="COMPLEMENT COMPONENT 1"/>
    <property type="match status" value="1"/>
</dbReference>
<dbReference type="GO" id="GO:0042256">
    <property type="term" value="P:cytosolic ribosome assembly"/>
    <property type="evidence" value="ECO:0007669"/>
    <property type="project" value="TreeGrafter"/>
</dbReference>
<dbReference type="InterPro" id="IPR036561">
    <property type="entry name" value="MAM33_sf"/>
</dbReference>
<dbReference type="EMBL" id="MU032349">
    <property type="protein sequence ID" value="KAF3763777.1"/>
    <property type="molecule type" value="Genomic_DNA"/>
</dbReference>
<dbReference type="SUPFAM" id="SSF54529">
    <property type="entry name" value="Mitochondrial glycoprotein MAM33-like"/>
    <property type="match status" value="1"/>
</dbReference>
<keyword evidence="3" id="KW-1185">Reference proteome</keyword>
<evidence type="ECO:0000313" key="3">
    <source>
        <dbReference type="Proteomes" id="UP000803844"/>
    </source>
</evidence>
<dbReference type="InterPro" id="IPR003428">
    <property type="entry name" value="MAM33"/>
</dbReference>
<evidence type="ECO:0000256" key="1">
    <source>
        <dbReference type="SAM" id="MobiDB-lite"/>
    </source>
</evidence>
<dbReference type="PANTHER" id="PTHR10826:SF1">
    <property type="entry name" value="COMPLEMENT COMPONENT 1 Q SUBCOMPONENT-BINDING PROTEIN, MITOCHONDRIAL"/>
    <property type="match status" value="1"/>
</dbReference>
<comment type="caution">
    <text evidence="2">The sequence shown here is derived from an EMBL/GenBank/DDBJ whole genome shotgun (WGS) entry which is preliminary data.</text>
</comment>
<feature type="compositionally biased region" description="Acidic residues" evidence="1">
    <location>
        <begin position="158"/>
        <end position="171"/>
    </location>
</feature>
<dbReference type="OrthoDB" id="278212at2759"/>
<proteinExistence type="predicted"/>
<dbReference type="Gene3D" id="3.10.280.10">
    <property type="entry name" value="Mitochondrial glycoprotein"/>
    <property type="match status" value="1"/>
</dbReference>
<organism evidence="2 3">
    <name type="scientific">Cryphonectria parasitica (strain ATCC 38755 / EP155)</name>
    <dbReference type="NCBI Taxonomy" id="660469"/>
    <lineage>
        <taxon>Eukaryota</taxon>
        <taxon>Fungi</taxon>
        <taxon>Dikarya</taxon>
        <taxon>Ascomycota</taxon>
        <taxon>Pezizomycotina</taxon>
        <taxon>Sordariomycetes</taxon>
        <taxon>Sordariomycetidae</taxon>
        <taxon>Diaporthales</taxon>
        <taxon>Cryphonectriaceae</taxon>
        <taxon>Cryphonectria-Endothia species complex</taxon>
        <taxon>Cryphonectria</taxon>
    </lineage>
</organism>
<name>A0A9P4XYP7_CRYP1</name>
<sequence length="291" mass="31930">MFSARSLARSAPRAISRLTTTSRPAIVRQGALLRALPVRSQISAFSTSLLRKAAAGTIDPELSSKLDSEIQFENTMKESETLPVSIKDFMENGPFEIQDTPGQQDVVLTRTYNNEKITVTFSIADIASMDNDMMEEDAGLGEEDSDLLGEGSRSQQEAAEDAEDADGEVLDQEPSVTCRLNIVVEKPGQKGALNIEAVAQDASILVENLYFYQDAAIAHSSSAEAVHKGGDVYPGPPFGTLDEDLQLLMEQYLDERGINSALAVFVPDYMDMKEHREYLAWLKNVKQFVDA</sequence>
<dbReference type="Proteomes" id="UP000803844">
    <property type="component" value="Unassembled WGS sequence"/>
</dbReference>
<dbReference type="GeneID" id="63840745"/>
<protein>
    <submittedName>
        <fullName evidence="2">Mitochondrial glycoprotein</fullName>
    </submittedName>
</protein>
<dbReference type="AlphaFoldDB" id="A0A9P4XYP7"/>
<reference evidence="2" key="1">
    <citation type="journal article" date="2020" name="Phytopathology">
        <title>Genome sequence of the chestnut blight fungus Cryphonectria parasitica EP155: A fundamental resource for an archetypical invasive plant pathogen.</title>
        <authorList>
            <person name="Crouch J.A."/>
            <person name="Dawe A."/>
            <person name="Aerts A."/>
            <person name="Barry K."/>
            <person name="Churchill A.C.L."/>
            <person name="Grimwood J."/>
            <person name="Hillman B."/>
            <person name="Milgroom M.G."/>
            <person name="Pangilinan J."/>
            <person name="Smith M."/>
            <person name="Salamov A."/>
            <person name="Schmutz J."/>
            <person name="Yadav J."/>
            <person name="Grigoriev I.V."/>
            <person name="Nuss D."/>
        </authorList>
    </citation>
    <scope>NUCLEOTIDE SEQUENCE</scope>
    <source>
        <strain evidence="2">EP155</strain>
    </source>
</reference>
<dbReference type="Pfam" id="PF02330">
    <property type="entry name" value="MAM33"/>
    <property type="match status" value="1"/>
</dbReference>
<evidence type="ECO:0000313" key="2">
    <source>
        <dbReference type="EMBL" id="KAF3763777.1"/>
    </source>
</evidence>